<evidence type="ECO:0000313" key="1">
    <source>
        <dbReference type="EMBL" id="SPQ97341.1"/>
    </source>
</evidence>
<proteinExistence type="predicted"/>
<organism evidence="1 2">
    <name type="scientific">Plasmodiophora brassicae</name>
    <name type="common">Clubroot disease agent</name>
    <dbReference type="NCBI Taxonomy" id="37360"/>
    <lineage>
        <taxon>Eukaryota</taxon>
        <taxon>Sar</taxon>
        <taxon>Rhizaria</taxon>
        <taxon>Endomyxa</taxon>
        <taxon>Phytomyxea</taxon>
        <taxon>Plasmodiophorida</taxon>
        <taxon>Plasmodiophoridae</taxon>
        <taxon>Plasmodiophora</taxon>
    </lineage>
</organism>
<dbReference type="AlphaFoldDB" id="A0A3P3YB22"/>
<geneLocation type="mitochondrion" evidence="1"/>
<name>A0A3P3YB22_PLABS</name>
<sequence length="113" mass="12569">MSSTYIVQPTRTNVYAPGVAPPMTDASFQVLHQVRQHAVNSEIRQVPSDAVGGGDSQAFLGRYPQLRVQHPTFNVEEKNYGHQHDDVDDTGPASRCVSYLYTIQRFCCPCCPI</sequence>
<protein>
    <submittedName>
        <fullName evidence="1">Uncharacterized protein</fullName>
    </submittedName>
</protein>
<evidence type="ECO:0000313" key="2">
    <source>
        <dbReference type="Proteomes" id="UP000290189"/>
    </source>
</evidence>
<dbReference type="EMBL" id="OVEO01000007">
    <property type="protein sequence ID" value="SPQ97341.1"/>
    <property type="molecule type" value="Genomic_DNA"/>
</dbReference>
<reference evidence="1 2" key="1">
    <citation type="submission" date="2018-03" db="EMBL/GenBank/DDBJ databases">
        <authorList>
            <person name="Fogelqvist J."/>
        </authorList>
    </citation>
    <scope>NUCLEOTIDE SEQUENCE [LARGE SCALE GENOMIC DNA]</scope>
</reference>
<dbReference type="Proteomes" id="UP000290189">
    <property type="component" value="Unassembled WGS sequence"/>
</dbReference>
<keyword evidence="1" id="KW-0496">Mitochondrion</keyword>
<gene>
    <name evidence="1" type="ORF">PLBR_LOCUS4556</name>
</gene>
<accession>A0A3P3YB22</accession>